<dbReference type="InterPro" id="IPR027417">
    <property type="entry name" value="P-loop_NTPase"/>
</dbReference>
<dbReference type="GO" id="GO:0006730">
    <property type="term" value="P:one-carbon metabolic process"/>
    <property type="evidence" value="ECO:0007669"/>
    <property type="project" value="UniProtKB-KW"/>
</dbReference>
<sequence length="143" mass="16235">MYGAGEVVLADKVQEKIKKYNQLGYDKLPLCMAKTSNSLTGDPSIKGAPTGFTLKITDIFVSVGAGFIVPMVGEIMMMPGLSTRPSIYDMYWNNETDEIEGLILFHYQKEEKTLRSKIEFAMFEETLDIENVFDNYYLALFIF</sequence>
<dbReference type="InterPro" id="IPR000559">
    <property type="entry name" value="Formate_THF_ligase"/>
</dbReference>
<evidence type="ECO:0000256" key="6">
    <source>
        <dbReference type="ARBA" id="ARBA00022840"/>
    </source>
</evidence>
<dbReference type="FunFam" id="3.10.410.10:FF:000001">
    <property type="entry name" value="Putative formate--tetrahydrofolate ligase"/>
    <property type="match status" value="1"/>
</dbReference>
<keyword evidence="6" id="KW-0067">ATP-binding</keyword>
<organism evidence="7 8">
    <name type="scientific">Melipona quadrifasciata</name>
    <dbReference type="NCBI Taxonomy" id="166423"/>
    <lineage>
        <taxon>Eukaryota</taxon>
        <taxon>Metazoa</taxon>
        <taxon>Ecdysozoa</taxon>
        <taxon>Arthropoda</taxon>
        <taxon>Hexapoda</taxon>
        <taxon>Insecta</taxon>
        <taxon>Pterygota</taxon>
        <taxon>Neoptera</taxon>
        <taxon>Endopterygota</taxon>
        <taxon>Hymenoptera</taxon>
        <taxon>Apocrita</taxon>
        <taxon>Aculeata</taxon>
        <taxon>Apoidea</taxon>
        <taxon>Anthophila</taxon>
        <taxon>Apidae</taxon>
        <taxon>Melipona</taxon>
    </lineage>
</organism>
<keyword evidence="8" id="KW-1185">Reference proteome</keyword>
<comment type="pathway">
    <text evidence="1">One-carbon metabolism; tetrahydrofolate interconversion.</text>
</comment>
<dbReference type="Proteomes" id="UP000053105">
    <property type="component" value="Unassembled WGS sequence"/>
</dbReference>
<keyword evidence="5" id="KW-0547">Nucleotide-binding</keyword>
<evidence type="ECO:0000313" key="8">
    <source>
        <dbReference type="Proteomes" id="UP000053105"/>
    </source>
</evidence>
<keyword evidence="4" id="KW-0436">Ligase</keyword>
<evidence type="ECO:0000256" key="3">
    <source>
        <dbReference type="ARBA" id="ARBA00022563"/>
    </source>
</evidence>
<evidence type="ECO:0000313" key="7">
    <source>
        <dbReference type="EMBL" id="KOX69389.1"/>
    </source>
</evidence>
<dbReference type="EMBL" id="KQ435891">
    <property type="protein sequence ID" value="KOX69389.1"/>
    <property type="molecule type" value="Genomic_DNA"/>
</dbReference>
<evidence type="ECO:0000256" key="5">
    <source>
        <dbReference type="ARBA" id="ARBA00022741"/>
    </source>
</evidence>
<accession>A0A0M8ZTU2</accession>
<dbReference type="GO" id="GO:0004329">
    <property type="term" value="F:formate-tetrahydrofolate ligase activity"/>
    <property type="evidence" value="ECO:0007669"/>
    <property type="project" value="UniProtKB-EC"/>
</dbReference>
<keyword evidence="3" id="KW-0554">One-carbon metabolism</keyword>
<proteinExistence type="predicted"/>
<dbReference type="STRING" id="166423.A0A0M8ZTU2"/>
<dbReference type="OrthoDB" id="1845775at2759"/>
<dbReference type="Pfam" id="PF01268">
    <property type="entry name" value="FTHFS"/>
    <property type="match status" value="1"/>
</dbReference>
<gene>
    <name evidence="7" type="ORF">WN51_05552</name>
</gene>
<evidence type="ECO:0000256" key="2">
    <source>
        <dbReference type="ARBA" id="ARBA00012295"/>
    </source>
</evidence>
<dbReference type="Gene3D" id="3.10.410.10">
    <property type="entry name" value="Formyltetrahydrofolate synthetase, domain 3"/>
    <property type="match status" value="1"/>
</dbReference>
<reference evidence="7 8" key="1">
    <citation type="submission" date="2015-07" db="EMBL/GenBank/DDBJ databases">
        <title>The genome of Melipona quadrifasciata.</title>
        <authorList>
            <person name="Pan H."/>
            <person name="Kapheim K."/>
        </authorList>
    </citation>
    <scope>NUCLEOTIDE SEQUENCE [LARGE SCALE GENOMIC DNA]</scope>
    <source>
        <strain evidence="7">0111107301</strain>
        <tissue evidence="7">Whole body</tissue>
    </source>
</reference>
<evidence type="ECO:0000256" key="4">
    <source>
        <dbReference type="ARBA" id="ARBA00022598"/>
    </source>
</evidence>
<name>A0A0M8ZTU2_9HYME</name>
<dbReference type="GO" id="GO:0005524">
    <property type="term" value="F:ATP binding"/>
    <property type="evidence" value="ECO:0007669"/>
    <property type="project" value="UniProtKB-KW"/>
</dbReference>
<dbReference type="SUPFAM" id="SSF52540">
    <property type="entry name" value="P-loop containing nucleoside triphosphate hydrolases"/>
    <property type="match status" value="1"/>
</dbReference>
<protein>
    <recommendedName>
        <fullName evidence="2">formate--tetrahydrofolate ligase</fullName>
        <ecNumber evidence="2">6.3.4.3</ecNumber>
    </recommendedName>
</protein>
<dbReference type="EC" id="6.3.4.3" evidence="2"/>
<dbReference type="AlphaFoldDB" id="A0A0M8ZTU2"/>
<evidence type="ECO:0000256" key="1">
    <source>
        <dbReference type="ARBA" id="ARBA00004777"/>
    </source>
</evidence>